<dbReference type="OrthoDB" id="9810208at2"/>
<reference evidence="2 3" key="1">
    <citation type="journal article" date="2010" name="Cell Res.">
        <title>Complete genome sequence of the rifamycin SV-producing Amycolatopsis mediterranei U32 revealed its genetic characteristics in phylogeny and metabolism.</title>
        <authorList>
            <person name="Zhao W."/>
            <person name="Zhong Y."/>
            <person name="Yuan H."/>
            <person name="Wang J."/>
            <person name="Zheng H."/>
            <person name="Wang Y."/>
            <person name="Cen X."/>
            <person name="Xu F."/>
            <person name="Bai J."/>
            <person name="Han X."/>
            <person name="Lu G."/>
            <person name="Zhu Y."/>
            <person name="Shao Z."/>
            <person name="Yan H."/>
            <person name="Li C."/>
            <person name="Peng N."/>
            <person name="Zhang Z."/>
            <person name="Zhang Y."/>
            <person name="Lin W."/>
            <person name="Fan Y."/>
            <person name="Qin Z."/>
            <person name="Hu Y."/>
            <person name="Zhu B."/>
            <person name="Wang S."/>
            <person name="Ding X."/>
            <person name="Zhao G.P."/>
        </authorList>
    </citation>
    <scope>NUCLEOTIDE SEQUENCE [LARGE SCALE GENOMIC DNA]</scope>
    <source>
        <strain evidence="3">U-32</strain>
    </source>
</reference>
<evidence type="ECO:0000313" key="2">
    <source>
        <dbReference type="EMBL" id="ADJ45784.1"/>
    </source>
</evidence>
<dbReference type="Gene3D" id="1.10.1200.10">
    <property type="entry name" value="ACP-like"/>
    <property type="match status" value="1"/>
</dbReference>
<dbReference type="RefSeq" id="WP_013225856.1">
    <property type="nucleotide sequence ID" value="NC_014318.1"/>
</dbReference>
<accession>A0A0H3D8C2</accession>
<name>A0A0H3D8C2_AMYMU</name>
<feature type="domain" description="Carrier" evidence="1">
    <location>
        <begin position="2"/>
        <end position="85"/>
    </location>
</feature>
<dbReference type="HOGENOM" id="CLU_108696_5_6_11"/>
<dbReference type="InterPro" id="IPR036736">
    <property type="entry name" value="ACP-like_sf"/>
</dbReference>
<dbReference type="eggNOG" id="COG0236">
    <property type="taxonomic scope" value="Bacteria"/>
</dbReference>
<dbReference type="GeneID" id="92871741"/>
<protein>
    <submittedName>
        <fullName evidence="2">Acyl carrier protein</fullName>
    </submittedName>
</protein>
<dbReference type="InterPro" id="IPR009081">
    <property type="entry name" value="PP-bd_ACP"/>
</dbReference>
<dbReference type="PATRIC" id="fig|749927.5.peg.4145"/>
<dbReference type="Pfam" id="PF00550">
    <property type="entry name" value="PP-binding"/>
    <property type="match status" value="1"/>
</dbReference>
<proteinExistence type="predicted"/>
<evidence type="ECO:0000259" key="1">
    <source>
        <dbReference type="PROSITE" id="PS50075"/>
    </source>
</evidence>
<evidence type="ECO:0000313" key="3">
    <source>
        <dbReference type="Proteomes" id="UP000000328"/>
    </source>
</evidence>
<dbReference type="SUPFAM" id="SSF47336">
    <property type="entry name" value="ACP-like"/>
    <property type="match status" value="1"/>
</dbReference>
<dbReference type="AlphaFoldDB" id="A0A0H3D8C2"/>
<dbReference type="PROSITE" id="PS50075">
    <property type="entry name" value="CARRIER"/>
    <property type="match status" value="1"/>
</dbReference>
<sequence>MSPSDDVERTLVQLIAKVSGTDPVALSAGRPLTGLSLRDELDIDSLAMVELTDEIENNYGLTIPEDGLHRLQTFGDVADYLRAAA</sequence>
<gene>
    <name evidence="2" type="primary">acpP</name>
    <name evidence="2" type="ordered locus">AMED_4007</name>
</gene>
<dbReference type="EMBL" id="CP002000">
    <property type="protein sequence ID" value="ADJ45784.1"/>
    <property type="molecule type" value="Genomic_DNA"/>
</dbReference>
<dbReference type="KEGG" id="amd:AMED_4007"/>
<dbReference type="Proteomes" id="UP000000328">
    <property type="component" value="Chromosome"/>
</dbReference>
<organism evidence="2 3">
    <name type="scientific">Amycolatopsis mediterranei (strain U-32)</name>
    <dbReference type="NCBI Taxonomy" id="749927"/>
    <lineage>
        <taxon>Bacteria</taxon>
        <taxon>Bacillati</taxon>
        <taxon>Actinomycetota</taxon>
        <taxon>Actinomycetes</taxon>
        <taxon>Pseudonocardiales</taxon>
        <taxon>Pseudonocardiaceae</taxon>
        <taxon>Amycolatopsis</taxon>
    </lineage>
</organism>